<evidence type="ECO:0000313" key="2">
    <source>
        <dbReference type="Proteomes" id="UP000606786"/>
    </source>
</evidence>
<organism evidence="1 2">
    <name type="scientific">Ceratitis capitata</name>
    <name type="common">Mediterranean fruit fly</name>
    <name type="synonym">Tephritis capitata</name>
    <dbReference type="NCBI Taxonomy" id="7213"/>
    <lineage>
        <taxon>Eukaryota</taxon>
        <taxon>Metazoa</taxon>
        <taxon>Ecdysozoa</taxon>
        <taxon>Arthropoda</taxon>
        <taxon>Hexapoda</taxon>
        <taxon>Insecta</taxon>
        <taxon>Pterygota</taxon>
        <taxon>Neoptera</taxon>
        <taxon>Endopterygota</taxon>
        <taxon>Diptera</taxon>
        <taxon>Brachycera</taxon>
        <taxon>Muscomorpha</taxon>
        <taxon>Tephritoidea</taxon>
        <taxon>Tephritidae</taxon>
        <taxon>Ceratitis</taxon>
        <taxon>Ceratitis</taxon>
    </lineage>
</organism>
<dbReference type="AlphaFoldDB" id="A0A811VGM4"/>
<protein>
    <submittedName>
        <fullName evidence="1">(Mediterranean fruit fly) hypothetical protein</fullName>
    </submittedName>
</protein>
<sequence length="66" mass="7252">MKTTHCMLYVYAQLDVDLAADRSAAASRTALRIVAVHTAGDDVLLCYQSAHLAHHAMPRSEANDRK</sequence>
<accession>A0A811VGM4</accession>
<comment type="caution">
    <text evidence="1">The sequence shown here is derived from an EMBL/GenBank/DDBJ whole genome shotgun (WGS) entry which is preliminary data.</text>
</comment>
<gene>
    <name evidence="1" type="ORF">CCAP1982_LOCUS22139</name>
</gene>
<evidence type="ECO:0000313" key="1">
    <source>
        <dbReference type="EMBL" id="CAD7014134.1"/>
    </source>
</evidence>
<dbReference type="EMBL" id="CAJHJT010000056">
    <property type="protein sequence ID" value="CAD7014134.1"/>
    <property type="molecule type" value="Genomic_DNA"/>
</dbReference>
<dbReference type="Proteomes" id="UP000606786">
    <property type="component" value="Unassembled WGS sequence"/>
</dbReference>
<proteinExistence type="predicted"/>
<keyword evidence="2" id="KW-1185">Reference proteome</keyword>
<reference evidence="1" key="1">
    <citation type="submission" date="2020-11" db="EMBL/GenBank/DDBJ databases">
        <authorList>
            <person name="Whitehead M."/>
        </authorList>
    </citation>
    <scope>NUCLEOTIDE SEQUENCE</scope>
    <source>
        <strain evidence="1">EGII</strain>
    </source>
</reference>
<name>A0A811VGM4_CERCA</name>